<feature type="domain" description="Histidine kinase" evidence="12">
    <location>
        <begin position="258"/>
        <end position="469"/>
    </location>
</feature>
<comment type="subcellular location">
    <subcellularLocation>
        <location evidence="2">Membrane</location>
        <topology evidence="2">Multi-pass membrane protein</topology>
    </subcellularLocation>
</comment>
<evidence type="ECO:0000256" key="5">
    <source>
        <dbReference type="ARBA" id="ARBA00022679"/>
    </source>
</evidence>
<evidence type="ECO:0000313" key="15">
    <source>
        <dbReference type="Proteomes" id="UP001078443"/>
    </source>
</evidence>
<dbReference type="PANTHER" id="PTHR45528">
    <property type="entry name" value="SENSOR HISTIDINE KINASE CPXA"/>
    <property type="match status" value="1"/>
</dbReference>
<evidence type="ECO:0000259" key="12">
    <source>
        <dbReference type="PROSITE" id="PS50109"/>
    </source>
</evidence>
<dbReference type="SMART" id="SM00387">
    <property type="entry name" value="HATPase_c"/>
    <property type="match status" value="1"/>
</dbReference>
<evidence type="ECO:0000256" key="9">
    <source>
        <dbReference type="ARBA" id="ARBA00023012"/>
    </source>
</evidence>
<keyword evidence="7 14" id="KW-0418">Kinase</keyword>
<dbReference type="SMART" id="SM00388">
    <property type="entry name" value="HisKA"/>
    <property type="match status" value="1"/>
</dbReference>
<dbReference type="CDD" id="cd00075">
    <property type="entry name" value="HATPase"/>
    <property type="match status" value="1"/>
</dbReference>
<organism evidence="14 15">
    <name type="scientific">Clostridium aestuarii</name>
    <dbReference type="NCBI Taxonomy" id="338193"/>
    <lineage>
        <taxon>Bacteria</taxon>
        <taxon>Bacillati</taxon>
        <taxon>Bacillota</taxon>
        <taxon>Clostridia</taxon>
        <taxon>Eubacteriales</taxon>
        <taxon>Clostridiaceae</taxon>
        <taxon>Clostridium</taxon>
    </lineage>
</organism>
<dbReference type="SUPFAM" id="SSF55874">
    <property type="entry name" value="ATPase domain of HSP90 chaperone/DNA topoisomerase II/histidine kinase"/>
    <property type="match status" value="1"/>
</dbReference>
<dbReference type="InterPro" id="IPR004358">
    <property type="entry name" value="Sig_transdc_His_kin-like_C"/>
</dbReference>
<feature type="transmembrane region" description="Helical" evidence="11">
    <location>
        <begin position="169"/>
        <end position="190"/>
    </location>
</feature>
<reference evidence="14" key="1">
    <citation type="submission" date="2022-12" db="EMBL/GenBank/DDBJ databases">
        <authorList>
            <person name="Wang J."/>
        </authorList>
    </citation>
    <scope>NUCLEOTIDE SEQUENCE</scope>
    <source>
        <strain evidence="14">HY-45-18</strain>
    </source>
</reference>
<keyword evidence="9" id="KW-0902">Two-component regulatory system</keyword>
<dbReference type="Gene3D" id="3.30.565.10">
    <property type="entry name" value="Histidine kinase-like ATPase, C-terminal domain"/>
    <property type="match status" value="1"/>
</dbReference>
<evidence type="ECO:0000313" key="14">
    <source>
        <dbReference type="EMBL" id="MCY6485832.1"/>
    </source>
</evidence>
<keyword evidence="5" id="KW-0808">Transferase</keyword>
<dbReference type="CDD" id="cd06225">
    <property type="entry name" value="HAMP"/>
    <property type="match status" value="1"/>
</dbReference>
<evidence type="ECO:0000259" key="13">
    <source>
        <dbReference type="PROSITE" id="PS50885"/>
    </source>
</evidence>
<dbReference type="PROSITE" id="PS50109">
    <property type="entry name" value="HIS_KIN"/>
    <property type="match status" value="1"/>
</dbReference>
<keyword evidence="15" id="KW-1185">Reference proteome</keyword>
<sequence>MQIGIKKKIMIMNIAVLVPAIFIICLITMNSLHSRVIQSSITMLKQESYNGQTYVIDYLKREGNSNEEMVLKNMSNFIASYLSSYYKFRVQVYNGDGLIGDSQEYPYFNEGTDVENAVLGTKAYIIKKIEGKRYIFFSSPIYFRDKTVGCIRYIYPIDKELKIVWNTEGIMILVSILAIIISIFLSNILADKIVNPILKLKNASEEVANGDFLKVIETESYDEISELATSFNSMSKNISDYIHKLKYEKQKQKSFLDNITHEFKTPLTSIIGYSELIMKVNRKEDLQQCSYYINKEGNRLLSLVEELLEVSRLNQNEFIINKQNINIKNIIEDSLSILKIRLDKYNINIHKNIYDKELYVDPDKTKQVILNIIDNAIKYSECDNVFISMEVVEDKMKVSIKDDGRGISYEFVENIFEPFVTAHVNLQKKHGGVGLGLSICKEIMNKQDGDIDIEIENGTKIILIFKMLQL</sequence>
<dbReference type="RefSeq" id="WP_268042526.1">
    <property type="nucleotide sequence ID" value="NZ_JAPQER010000012.1"/>
</dbReference>
<dbReference type="PRINTS" id="PR00344">
    <property type="entry name" value="BCTRLSENSOR"/>
</dbReference>
<keyword evidence="10 11" id="KW-0472">Membrane</keyword>
<dbReference type="Proteomes" id="UP001078443">
    <property type="component" value="Unassembled WGS sequence"/>
</dbReference>
<evidence type="ECO:0000256" key="4">
    <source>
        <dbReference type="ARBA" id="ARBA00022553"/>
    </source>
</evidence>
<keyword evidence="8 11" id="KW-1133">Transmembrane helix</keyword>
<keyword evidence="4" id="KW-0597">Phosphoprotein</keyword>
<keyword evidence="6 11" id="KW-0812">Transmembrane</keyword>
<dbReference type="EC" id="2.7.13.3" evidence="3"/>
<evidence type="ECO:0000256" key="2">
    <source>
        <dbReference type="ARBA" id="ARBA00004141"/>
    </source>
</evidence>
<dbReference type="SUPFAM" id="SSF47384">
    <property type="entry name" value="Homodimeric domain of signal transducing histidine kinase"/>
    <property type="match status" value="1"/>
</dbReference>
<dbReference type="InterPro" id="IPR050398">
    <property type="entry name" value="HssS/ArlS-like"/>
</dbReference>
<name>A0ABT4D3X2_9CLOT</name>
<accession>A0ABT4D3X2</accession>
<evidence type="ECO:0000256" key="11">
    <source>
        <dbReference type="SAM" id="Phobius"/>
    </source>
</evidence>
<evidence type="ECO:0000256" key="8">
    <source>
        <dbReference type="ARBA" id="ARBA00022989"/>
    </source>
</evidence>
<dbReference type="Pfam" id="PF02518">
    <property type="entry name" value="HATPase_c"/>
    <property type="match status" value="1"/>
</dbReference>
<dbReference type="PROSITE" id="PS50885">
    <property type="entry name" value="HAMP"/>
    <property type="match status" value="1"/>
</dbReference>
<proteinExistence type="predicted"/>
<dbReference type="CDD" id="cd00082">
    <property type="entry name" value="HisKA"/>
    <property type="match status" value="1"/>
</dbReference>
<dbReference type="Gene3D" id="6.10.340.10">
    <property type="match status" value="1"/>
</dbReference>
<dbReference type="InterPro" id="IPR003661">
    <property type="entry name" value="HisK_dim/P_dom"/>
</dbReference>
<protein>
    <recommendedName>
        <fullName evidence="3">histidine kinase</fullName>
        <ecNumber evidence="3">2.7.13.3</ecNumber>
    </recommendedName>
</protein>
<dbReference type="Pfam" id="PF00672">
    <property type="entry name" value="HAMP"/>
    <property type="match status" value="1"/>
</dbReference>
<dbReference type="SMART" id="SM00304">
    <property type="entry name" value="HAMP"/>
    <property type="match status" value="1"/>
</dbReference>
<evidence type="ECO:0000256" key="1">
    <source>
        <dbReference type="ARBA" id="ARBA00000085"/>
    </source>
</evidence>
<comment type="catalytic activity">
    <reaction evidence="1">
        <text>ATP + protein L-histidine = ADP + protein N-phospho-L-histidine.</text>
        <dbReference type="EC" id="2.7.13.3"/>
    </reaction>
</comment>
<dbReference type="InterPro" id="IPR036097">
    <property type="entry name" value="HisK_dim/P_sf"/>
</dbReference>
<evidence type="ECO:0000256" key="6">
    <source>
        <dbReference type="ARBA" id="ARBA00022692"/>
    </source>
</evidence>
<dbReference type="PANTHER" id="PTHR45528:SF10">
    <property type="entry name" value="METHYL-ACCEPTING CHEMOTAXIS PROTEIN"/>
    <property type="match status" value="1"/>
</dbReference>
<dbReference type="Pfam" id="PF00512">
    <property type="entry name" value="HisKA"/>
    <property type="match status" value="1"/>
</dbReference>
<dbReference type="InterPro" id="IPR003660">
    <property type="entry name" value="HAMP_dom"/>
</dbReference>
<dbReference type="InterPro" id="IPR005467">
    <property type="entry name" value="His_kinase_dom"/>
</dbReference>
<dbReference type="InterPro" id="IPR003594">
    <property type="entry name" value="HATPase_dom"/>
</dbReference>
<gene>
    <name evidence="14" type="ORF">OW763_16040</name>
</gene>
<evidence type="ECO:0000256" key="3">
    <source>
        <dbReference type="ARBA" id="ARBA00012438"/>
    </source>
</evidence>
<dbReference type="Gene3D" id="1.10.287.130">
    <property type="match status" value="1"/>
</dbReference>
<evidence type="ECO:0000256" key="10">
    <source>
        <dbReference type="ARBA" id="ARBA00023136"/>
    </source>
</evidence>
<comment type="caution">
    <text evidence="14">The sequence shown here is derived from an EMBL/GenBank/DDBJ whole genome shotgun (WGS) entry which is preliminary data.</text>
</comment>
<feature type="domain" description="HAMP" evidence="13">
    <location>
        <begin position="191"/>
        <end position="243"/>
    </location>
</feature>
<dbReference type="EMBL" id="JAPQER010000012">
    <property type="protein sequence ID" value="MCY6485832.1"/>
    <property type="molecule type" value="Genomic_DNA"/>
</dbReference>
<dbReference type="GO" id="GO:0016301">
    <property type="term" value="F:kinase activity"/>
    <property type="evidence" value="ECO:0007669"/>
    <property type="project" value="UniProtKB-KW"/>
</dbReference>
<evidence type="ECO:0000256" key="7">
    <source>
        <dbReference type="ARBA" id="ARBA00022777"/>
    </source>
</evidence>
<dbReference type="InterPro" id="IPR036890">
    <property type="entry name" value="HATPase_C_sf"/>
</dbReference>
<dbReference type="SUPFAM" id="SSF158472">
    <property type="entry name" value="HAMP domain-like"/>
    <property type="match status" value="1"/>
</dbReference>